<evidence type="ECO:0000256" key="1">
    <source>
        <dbReference type="ARBA" id="ARBA00007583"/>
    </source>
</evidence>
<dbReference type="EMBL" id="CP001778">
    <property type="protein sequence ID" value="ADD45302.1"/>
    <property type="molecule type" value="Genomic_DNA"/>
</dbReference>
<dbReference type="eggNOG" id="COG0438">
    <property type="taxonomic scope" value="Bacteria"/>
</dbReference>
<evidence type="ECO:0000313" key="8">
    <source>
        <dbReference type="EMBL" id="ADD45302.1"/>
    </source>
</evidence>
<keyword evidence="2 8" id="KW-0808">Transferase</keyword>
<dbReference type="KEGG" id="sna:Snas_5672"/>
<evidence type="ECO:0000256" key="3">
    <source>
        <dbReference type="ARBA" id="ARBA00023169"/>
    </source>
</evidence>
<accession>D3PXX3</accession>
<feature type="domain" description="Stealth protein CR2 conserved region 2" evidence="4">
    <location>
        <begin position="322"/>
        <end position="427"/>
    </location>
</feature>
<dbReference type="Pfam" id="PF17103">
    <property type="entry name" value="Stealth_CR4"/>
    <property type="match status" value="1"/>
</dbReference>
<organism evidence="8 9">
    <name type="scientific">Stackebrandtia nassauensis (strain DSM 44728 / CIP 108903 / NRRL B-16338 / NBRC 102104 / LLR-40K-21)</name>
    <dbReference type="NCBI Taxonomy" id="446470"/>
    <lineage>
        <taxon>Bacteria</taxon>
        <taxon>Bacillati</taxon>
        <taxon>Actinomycetota</taxon>
        <taxon>Actinomycetes</taxon>
        <taxon>Glycomycetales</taxon>
        <taxon>Glycomycetaceae</taxon>
        <taxon>Stackebrandtia</taxon>
    </lineage>
</organism>
<dbReference type="InterPro" id="IPR031356">
    <property type="entry name" value="Stealth_CR4"/>
</dbReference>
<evidence type="ECO:0000256" key="2">
    <source>
        <dbReference type="ARBA" id="ARBA00022679"/>
    </source>
</evidence>
<feature type="domain" description="Stealth protein CR4 conserved region 4" evidence="7">
    <location>
        <begin position="548"/>
        <end position="592"/>
    </location>
</feature>
<keyword evidence="9" id="KW-1185">Reference proteome</keyword>
<keyword evidence="3" id="KW-0270">Exopolysaccharide synthesis</keyword>
<proteinExistence type="inferred from homology"/>
<name>D3PXX3_STANL</name>
<dbReference type="STRING" id="446470.Snas_5672"/>
<dbReference type="InterPro" id="IPR047141">
    <property type="entry name" value="Stealth"/>
</dbReference>
<evidence type="ECO:0000259" key="7">
    <source>
        <dbReference type="Pfam" id="PF17103"/>
    </source>
</evidence>
<gene>
    <name evidence="8" type="ordered locus">Snas_5672</name>
</gene>
<dbReference type="Proteomes" id="UP000000844">
    <property type="component" value="Chromosome"/>
</dbReference>
<dbReference type="PANTHER" id="PTHR24045">
    <property type="match status" value="1"/>
</dbReference>
<evidence type="ECO:0000313" key="9">
    <source>
        <dbReference type="Proteomes" id="UP000000844"/>
    </source>
</evidence>
<evidence type="ECO:0000259" key="4">
    <source>
        <dbReference type="Pfam" id="PF11380"/>
    </source>
</evidence>
<evidence type="ECO:0000259" key="5">
    <source>
        <dbReference type="Pfam" id="PF17101"/>
    </source>
</evidence>
<dbReference type="HOGENOM" id="CLU_033996_0_0_11"/>
<dbReference type="AlphaFoldDB" id="D3PXX3"/>
<sequence length="593" mass="66741">MTRASSGTPRPSPSVVRGARSDNVVKRLYERSLPESARGLIRRRVPVGARLWVRRRLADLGAAVMGVFQLARRAVTGWARSNNPDERIVTFDGRSVVAVTTAALAPLSVQRSTLKLVCDALDAVGAEYFRVRGTARLASQIGVPEPQRRLVAAAIAGLARSHAIYVADPEQPQRLRRLRGSRPLSRDQNLLRLVRFHADASGGVVFGPEHHCDIELWQPEPGDQLRAPRPNRCVEFVGRSGETVEAGESTFTSLTGHGDESQPRYRTRPEFLGLLPDDHTFPIDAVFTWVDQADPEWQARRDAAIDATDTTGLHGHSANNARFVNRDELRYALRSLNTYAPWINHIWIVTDQQRPQWLDVRHPKLTVVDHKDIFEDPNVLPTFNSHAIESQLHRIPGLSEHFLYFNDDMMLGRPIGPDQFFTAAGVAKVFPSPRKLGVSPVSPEDVPATAAGKNTRTLIERRFGRTTSAQFLHCPYALNREVLADMWSEFEPELRATAARRLRHPRDVSPTSSLYQYYAYFRHRALLSPITTKYVDISTTRAFERLQDILATRAYATICVNDTQSPPEKEAEYLRIVTRFLSAYFPQAAPWEV</sequence>
<feature type="domain" description="Stealth protein CR1 conserved region 1" evidence="5">
    <location>
        <begin position="281"/>
        <end position="306"/>
    </location>
</feature>
<protein>
    <submittedName>
        <fullName evidence="8">UDP-N-acetylglucosamine--lysosomal-enzyme N-acetylglucosamine phosphotransferase</fullName>
        <ecNumber evidence="8">2.7.8.17</ecNumber>
    </submittedName>
</protein>
<dbReference type="GO" id="GO:0003976">
    <property type="term" value="F:UDP-N-acetylglucosamine-lysosomal-enzyme N-acetylglucosaminephosphotransferase activity"/>
    <property type="evidence" value="ECO:0007669"/>
    <property type="project" value="UniProtKB-EC"/>
</dbReference>
<dbReference type="InterPro" id="IPR031357">
    <property type="entry name" value="Stealth_CR3"/>
</dbReference>
<dbReference type="InterPro" id="IPR031358">
    <property type="entry name" value="Stealth_CR1"/>
</dbReference>
<feature type="domain" description="Stealth protein CR3 conserved region 3" evidence="6">
    <location>
        <begin position="473"/>
        <end position="520"/>
    </location>
</feature>
<dbReference type="InterPro" id="IPR021520">
    <property type="entry name" value="Stealth_CR2"/>
</dbReference>
<dbReference type="RefSeq" id="WP_013020873.1">
    <property type="nucleotide sequence ID" value="NC_013947.1"/>
</dbReference>
<reference evidence="8 9" key="1">
    <citation type="journal article" date="2009" name="Stand. Genomic Sci.">
        <title>Complete genome sequence of Stackebrandtia nassauensis type strain (LLR-40K-21).</title>
        <authorList>
            <person name="Munk C."/>
            <person name="Lapidus A."/>
            <person name="Copeland A."/>
            <person name="Jando M."/>
            <person name="Mayilraj S."/>
            <person name="Glavina Del Rio T."/>
            <person name="Nolan M."/>
            <person name="Chen F."/>
            <person name="Lucas S."/>
            <person name="Tice H."/>
            <person name="Cheng J.F."/>
            <person name="Han C."/>
            <person name="Detter J.C."/>
            <person name="Bruce D."/>
            <person name="Goodwin L."/>
            <person name="Chain P."/>
            <person name="Pitluck S."/>
            <person name="Goker M."/>
            <person name="Ovchinikova G."/>
            <person name="Pati A."/>
            <person name="Ivanova N."/>
            <person name="Mavromatis K."/>
            <person name="Chen A."/>
            <person name="Palaniappan K."/>
            <person name="Land M."/>
            <person name="Hauser L."/>
            <person name="Chang Y.J."/>
            <person name="Jeffries C.D."/>
            <person name="Bristow J."/>
            <person name="Eisen J.A."/>
            <person name="Markowitz V."/>
            <person name="Hugenholtz P."/>
            <person name="Kyrpides N.C."/>
            <person name="Klenk H.P."/>
        </authorList>
    </citation>
    <scope>NUCLEOTIDE SEQUENCE [LARGE SCALE GENOMIC DNA]</scope>
    <source>
        <strain evidence="9">DSM 44728 / CIP 108903 / NRRL B-16338 / NBRC 102104 / LLR-40K-21</strain>
    </source>
</reference>
<evidence type="ECO:0000259" key="6">
    <source>
        <dbReference type="Pfam" id="PF17102"/>
    </source>
</evidence>
<dbReference type="GO" id="GO:0000271">
    <property type="term" value="P:polysaccharide biosynthetic process"/>
    <property type="evidence" value="ECO:0007669"/>
    <property type="project" value="UniProtKB-KW"/>
</dbReference>
<dbReference type="PANTHER" id="PTHR24045:SF0">
    <property type="entry name" value="N-ACETYLGLUCOSAMINE-1-PHOSPHOTRANSFERASE SUBUNITS ALPHA_BETA"/>
    <property type="match status" value="1"/>
</dbReference>
<dbReference type="EC" id="2.7.8.17" evidence="8"/>
<dbReference type="Pfam" id="PF11380">
    <property type="entry name" value="Stealth_CR2"/>
    <property type="match status" value="1"/>
</dbReference>
<dbReference type="OrthoDB" id="9776077at2"/>
<dbReference type="Pfam" id="PF17101">
    <property type="entry name" value="Stealth_CR1"/>
    <property type="match status" value="1"/>
</dbReference>
<dbReference type="Pfam" id="PF17102">
    <property type="entry name" value="Stealth_CR3"/>
    <property type="match status" value="1"/>
</dbReference>
<comment type="similarity">
    <text evidence="1">Belongs to the stealth family.</text>
</comment>